<name>A0A9P6ZS20_9AGAM</name>
<accession>A0A9P6ZS20</accession>
<evidence type="ECO:0000313" key="3">
    <source>
        <dbReference type="Proteomes" id="UP000714275"/>
    </source>
</evidence>
<feature type="region of interest" description="Disordered" evidence="1">
    <location>
        <begin position="58"/>
        <end position="103"/>
    </location>
</feature>
<comment type="caution">
    <text evidence="2">The sequence shown here is derived from an EMBL/GenBank/DDBJ whole genome shotgun (WGS) entry which is preliminary data.</text>
</comment>
<feature type="region of interest" description="Disordered" evidence="1">
    <location>
        <begin position="1"/>
        <end position="30"/>
    </location>
</feature>
<dbReference type="EMBL" id="JABBWD010000039">
    <property type="protein sequence ID" value="KAG1774761.1"/>
    <property type="molecule type" value="Genomic_DNA"/>
</dbReference>
<evidence type="ECO:0000313" key="2">
    <source>
        <dbReference type="EMBL" id="KAG1774761.1"/>
    </source>
</evidence>
<proteinExistence type="predicted"/>
<dbReference type="AlphaFoldDB" id="A0A9P6ZS20"/>
<feature type="compositionally biased region" description="Basic and acidic residues" evidence="1">
    <location>
        <begin position="89"/>
        <end position="103"/>
    </location>
</feature>
<keyword evidence="3" id="KW-1185">Reference proteome</keyword>
<gene>
    <name evidence="2" type="ORF">EV702DRAFT_1200118</name>
</gene>
<reference evidence="2" key="1">
    <citation type="journal article" date="2020" name="New Phytol.">
        <title>Comparative genomics reveals dynamic genome evolution in host specialist ectomycorrhizal fungi.</title>
        <authorList>
            <person name="Lofgren L.A."/>
            <person name="Nguyen N.H."/>
            <person name="Vilgalys R."/>
            <person name="Ruytinx J."/>
            <person name="Liao H.L."/>
            <person name="Branco S."/>
            <person name="Kuo A."/>
            <person name="LaButti K."/>
            <person name="Lipzen A."/>
            <person name="Andreopoulos W."/>
            <person name="Pangilinan J."/>
            <person name="Riley R."/>
            <person name="Hundley H."/>
            <person name="Na H."/>
            <person name="Barry K."/>
            <person name="Grigoriev I.V."/>
            <person name="Stajich J.E."/>
            <person name="Kennedy P.G."/>
        </authorList>
    </citation>
    <scope>NUCLEOTIDE SEQUENCE</scope>
    <source>
        <strain evidence="2">DOB743</strain>
    </source>
</reference>
<dbReference type="Proteomes" id="UP000714275">
    <property type="component" value="Unassembled WGS sequence"/>
</dbReference>
<organism evidence="2 3">
    <name type="scientific">Suillus placidus</name>
    <dbReference type="NCBI Taxonomy" id="48579"/>
    <lineage>
        <taxon>Eukaryota</taxon>
        <taxon>Fungi</taxon>
        <taxon>Dikarya</taxon>
        <taxon>Basidiomycota</taxon>
        <taxon>Agaricomycotina</taxon>
        <taxon>Agaricomycetes</taxon>
        <taxon>Agaricomycetidae</taxon>
        <taxon>Boletales</taxon>
        <taxon>Suillineae</taxon>
        <taxon>Suillaceae</taxon>
        <taxon>Suillus</taxon>
    </lineage>
</organism>
<feature type="compositionally biased region" description="Polar residues" evidence="1">
    <location>
        <begin position="75"/>
        <end position="84"/>
    </location>
</feature>
<feature type="compositionally biased region" description="Polar residues" evidence="1">
    <location>
        <begin position="58"/>
        <end position="69"/>
    </location>
</feature>
<evidence type="ECO:0000256" key="1">
    <source>
        <dbReference type="SAM" id="MobiDB-lite"/>
    </source>
</evidence>
<sequence>MKTYRAMLPVSCKDSENGSQEDENEEYDSEYRDRLGDSINACVSQIEEMFGGWAVSLNACSDSPETQKSGKVPSNDASGSNNPYDASEDDAHYRSRDDGSDDE</sequence>
<feature type="compositionally biased region" description="Acidic residues" evidence="1">
    <location>
        <begin position="19"/>
        <end position="28"/>
    </location>
</feature>
<protein>
    <submittedName>
        <fullName evidence="2">Uncharacterized protein</fullName>
    </submittedName>
</protein>